<feature type="domain" description="Oxo-4-hydroxy-4-carboxy-5-ureidoimidazoline decarboxylase" evidence="8">
    <location>
        <begin position="84"/>
        <end position="142"/>
    </location>
</feature>
<dbReference type="SUPFAM" id="SSF158694">
    <property type="entry name" value="UraD-Like"/>
    <property type="match status" value="1"/>
</dbReference>
<dbReference type="EC" id="4.1.1.97" evidence="3"/>
<dbReference type="NCBIfam" id="NF010372">
    <property type="entry name" value="PRK13798.1"/>
    <property type="match status" value="1"/>
</dbReference>
<dbReference type="Gene3D" id="1.10.3330.10">
    <property type="entry name" value="Oxo-4-hydroxy-4-carboxy-5-ureidoimidazoline decarboxylase"/>
    <property type="match status" value="1"/>
</dbReference>
<sequence length="264" mass="28366">MHCTACTTTSLHRITPHRTARHHHPGATPASTPPAVYEERTLPSDRFPRLPGRAAIPDQNLHQGLKDLGGTSTGPRLPGLERFNTAPAEVAENALLTCCDSLRWARRLAAHRPYPDLASLLAAADEAAYDLTPDELHQALAAESAHEPGTDSRAAATALRAAHAAYESRFGHVFVICLDDVAPEETLDQVLAGIRSRLNNDPEDERVQAAEELRGVARGRISRLLHGLGGSPMAYDWPAEGIGPGPESPESVDSGRPDSPYVQV</sequence>
<protein>
    <recommendedName>
        <fullName evidence="3">2-oxo-4-hydroxy-4-carboxy-5-ureidoimidazoline decarboxylase</fullName>
        <ecNumber evidence="3">4.1.1.97</ecNumber>
    </recommendedName>
</protein>
<dbReference type="Pfam" id="PF09349">
    <property type="entry name" value="OHCU_decarbox"/>
    <property type="match status" value="2"/>
</dbReference>
<accession>A0A7W2HFC3</accession>
<evidence type="ECO:0000256" key="2">
    <source>
        <dbReference type="ARBA" id="ARBA00004754"/>
    </source>
</evidence>
<evidence type="ECO:0000256" key="4">
    <source>
        <dbReference type="ARBA" id="ARBA00022631"/>
    </source>
</evidence>
<evidence type="ECO:0000313" key="9">
    <source>
        <dbReference type="EMBL" id="MBA4861539.1"/>
    </source>
</evidence>
<evidence type="ECO:0000256" key="3">
    <source>
        <dbReference type="ARBA" id="ARBA00012257"/>
    </source>
</evidence>
<evidence type="ECO:0000256" key="6">
    <source>
        <dbReference type="ARBA" id="ARBA00023239"/>
    </source>
</evidence>
<keyword evidence="6" id="KW-0456">Lyase</keyword>
<evidence type="ECO:0000256" key="5">
    <source>
        <dbReference type="ARBA" id="ARBA00022793"/>
    </source>
</evidence>
<organism evidence="9 10">
    <name type="scientific">Streptomyces himalayensis subsp. aureolus</name>
    <dbReference type="NCBI Taxonomy" id="2758039"/>
    <lineage>
        <taxon>Bacteria</taxon>
        <taxon>Bacillati</taxon>
        <taxon>Actinomycetota</taxon>
        <taxon>Actinomycetes</taxon>
        <taxon>Kitasatosporales</taxon>
        <taxon>Streptomycetaceae</taxon>
        <taxon>Streptomyces</taxon>
        <taxon>Streptomyces himalayensis</taxon>
    </lineage>
</organism>
<comment type="pathway">
    <text evidence="2">Purine metabolism; urate degradation; (S)-allantoin from urate: step 3/3.</text>
</comment>
<dbReference type="EMBL" id="JACEQY010000006">
    <property type="protein sequence ID" value="MBA4861539.1"/>
    <property type="molecule type" value="Genomic_DNA"/>
</dbReference>
<keyword evidence="4" id="KW-0659">Purine metabolism</keyword>
<comment type="caution">
    <text evidence="9">The sequence shown here is derived from an EMBL/GenBank/DDBJ whole genome shotgun (WGS) entry which is preliminary data.</text>
</comment>
<feature type="compositionally biased region" description="Basic residues" evidence="7">
    <location>
        <begin position="14"/>
        <end position="25"/>
    </location>
</feature>
<keyword evidence="5" id="KW-0210">Decarboxylase</keyword>
<feature type="domain" description="Oxo-4-hydroxy-4-carboxy-5-ureidoimidazoline decarboxylase" evidence="8">
    <location>
        <begin position="150"/>
        <end position="221"/>
    </location>
</feature>
<evidence type="ECO:0000256" key="1">
    <source>
        <dbReference type="ARBA" id="ARBA00001163"/>
    </source>
</evidence>
<dbReference type="InterPro" id="IPR018020">
    <property type="entry name" value="OHCU_decarboxylase"/>
</dbReference>
<feature type="region of interest" description="Disordered" evidence="7">
    <location>
        <begin position="14"/>
        <end position="76"/>
    </location>
</feature>
<gene>
    <name evidence="9" type="ORF">H1V43_09100</name>
</gene>
<reference evidence="9 10" key="1">
    <citation type="submission" date="2020-07" db="EMBL/GenBank/DDBJ databases">
        <title>Streptomyces isolated from Indian soil.</title>
        <authorList>
            <person name="Mandal S."/>
            <person name="Maiti P.K."/>
        </authorList>
    </citation>
    <scope>NUCLEOTIDE SEQUENCE [LARGE SCALE GENOMIC DNA]</scope>
    <source>
        <strain evidence="9 10">PSKA54</strain>
    </source>
</reference>
<dbReference type="GO" id="GO:0019628">
    <property type="term" value="P:urate catabolic process"/>
    <property type="evidence" value="ECO:0007669"/>
    <property type="project" value="TreeGrafter"/>
</dbReference>
<comment type="catalytic activity">
    <reaction evidence="1">
        <text>5-hydroxy-2-oxo-4-ureido-2,5-dihydro-1H-imidazole-5-carboxylate + H(+) = (S)-allantoin + CO2</text>
        <dbReference type="Rhea" id="RHEA:26301"/>
        <dbReference type="ChEBI" id="CHEBI:15378"/>
        <dbReference type="ChEBI" id="CHEBI:15678"/>
        <dbReference type="ChEBI" id="CHEBI:16526"/>
        <dbReference type="ChEBI" id="CHEBI:58639"/>
        <dbReference type="EC" id="4.1.1.97"/>
    </reaction>
</comment>
<dbReference type="GO" id="GO:0051997">
    <property type="term" value="F:2-oxo-4-hydroxy-4-carboxy-5-ureidoimidazoline decarboxylase activity"/>
    <property type="evidence" value="ECO:0007669"/>
    <property type="project" value="UniProtKB-EC"/>
</dbReference>
<dbReference type="PANTHER" id="PTHR43466:SF1">
    <property type="entry name" value="2-OXO-4-HYDROXY-4-CARBOXY-5-UREIDOIMIDAZOLINE DECARBOXYLASE-RELATED"/>
    <property type="match status" value="1"/>
</dbReference>
<proteinExistence type="predicted"/>
<name>A0A7W2HFC3_9ACTN</name>
<dbReference type="AlphaFoldDB" id="A0A7W2HFC3"/>
<dbReference type="PANTHER" id="PTHR43466">
    <property type="entry name" value="2-OXO-4-HYDROXY-4-CARBOXY-5-UREIDOIMIDAZOLINE DECARBOXYLASE-RELATED"/>
    <property type="match status" value="1"/>
</dbReference>
<evidence type="ECO:0000256" key="7">
    <source>
        <dbReference type="SAM" id="MobiDB-lite"/>
    </source>
</evidence>
<evidence type="ECO:0000313" key="10">
    <source>
        <dbReference type="Proteomes" id="UP000586976"/>
    </source>
</evidence>
<dbReference type="InterPro" id="IPR036778">
    <property type="entry name" value="OHCU_decarboxylase_sf"/>
</dbReference>
<dbReference type="GO" id="GO:0006144">
    <property type="term" value="P:purine nucleobase metabolic process"/>
    <property type="evidence" value="ECO:0007669"/>
    <property type="project" value="UniProtKB-KW"/>
</dbReference>
<feature type="region of interest" description="Disordered" evidence="7">
    <location>
        <begin position="235"/>
        <end position="264"/>
    </location>
</feature>
<keyword evidence="10" id="KW-1185">Reference proteome</keyword>
<evidence type="ECO:0000259" key="8">
    <source>
        <dbReference type="Pfam" id="PF09349"/>
    </source>
</evidence>
<dbReference type="Proteomes" id="UP000586976">
    <property type="component" value="Unassembled WGS sequence"/>
</dbReference>
<feature type="compositionally biased region" description="Basic and acidic residues" evidence="7">
    <location>
        <begin position="37"/>
        <end position="48"/>
    </location>
</feature>